<dbReference type="Proteomes" id="UP000095751">
    <property type="component" value="Unassembled WGS sequence"/>
</dbReference>
<organism evidence="3 4">
    <name type="scientific">Fragilariopsis cylindrus CCMP1102</name>
    <dbReference type="NCBI Taxonomy" id="635003"/>
    <lineage>
        <taxon>Eukaryota</taxon>
        <taxon>Sar</taxon>
        <taxon>Stramenopiles</taxon>
        <taxon>Ochrophyta</taxon>
        <taxon>Bacillariophyta</taxon>
        <taxon>Bacillariophyceae</taxon>
        <taxon>Bacillariophycidae</taxon>
        <taxon>Bacillariales</taxon>
        <taxon>Bacillariaceae</taxon>
        <taxon>Fragilariopsis</taxon>
    </lineage>
</organism>
<evidence type="ECO:0000313" key="3">
    <source>
        <dbReference type="EMBL" id="OEU13993.1"/>
    </source>
</evidence>
<proteinExistence type="predicted"/>
<feature type="compositionally biased region" description="Acidic residues" evidence="1">
    <location>
        <begin position="246"/>
        <end position="255"/>
    </location>
</feature>
<name>A0A1E7F806_9STRA</name>
<evidence type="ECO:0000256" key="1">
    <source>
        <dbReference type="SAM" id="MobiDB-lite"/>
    </source>
</evidence>
<dbReference type="InterPro" id="IPR019734">
    <property type="entry name" value="TPR_rpt"/>
</dbReference>
<dbReference type="EMBL" id="KV784361">
    <property type="protein sequence ID" value="OEU13993.1"/>
    <property type="molecule type" value="Genomic_DNA"/>
</dbReference>
<feature type="signal peptide" evidence="2">
    <location>
        <begin position="1"/>
        <end position="17"/>
    </location>
</feature>
<dbReference type="KEGG" id="fcy:FRACYDRAFT_269988"/>
<keyword evidence="2" id="KW-0732">Signal</keyword>
<feature type="region of interest" description="Disordered" evidence="1">
    <location>
        <begin position="230"/>
        <end position="259"/>
    </location>
</feature>
<reference evidence="3 4" key="1">
    <citation type="submission" date="2016-09" db="EMBL/GenBank/DDBJ databases">
        <title>Extensive genetic diversity and differential bi-allelic expression allows diatom success in the polar Southern Ocean.</title>
        <authorList>
            <consortium name="DOE Joint Genome Institute"/>
            <person name="Mock T."/>
            <person name="Otillar R.P."/>
            <person name="Strauss J."/>
            <person name="Dupont C."/>
            <person name="Frickenhaus S."/>
            <person name="Maumus F."/>
            <person name="Mcmullan M."/>
            <person name="Sanges R."/>
            <person name="Schmutz J."/>
            <person name="Toseland A."/>
            <person name="Valas R."/>
            <person name="Veluchamy A."/>
            <person name="Ward B.J."/>
            <person name="Allen A."/>
            <person name="Barry K."/>
            <person name="Falciatore A."/>
            <person name="Ferrante M."/>
            <person name="Fortunato A.E."/>
            <person name="Gloeckner G."/>
            <person name="Gruber A."/>
            <person name="Hipkin R."/>
            <person name="Janech M."/>
            <person name="Kroth P."/>
            <person name="Leese F."/>
            <person name="Lindquist E."/>
            <person name="Lyon B.R."/>
            <person name="Martin J."/>
            <person name="Mayer C."/>
            <person name="Parker M."/>
            <person name="Quesneville H."/>
            <person name="Raymond J."/>
            <person name="Uhlig C."/>
            <person name="Valentin K.U."/>
            <person name="Worden A.Z."/>
            <person name="Armbrust E.V."/>
            <person name="Bowler C."/>
            <person name="Green B."/>
            <person name="Moulton V."/>
            <person name="Van Oosterhout C."/>
            <person name="Grigoriev I."/>
        </authorList>
    </citation>
    <scope>NUCLEOTIDE SEQUENCE [LARGE SCALE GENOMIC DNA]</scope>
    <source>
        <strain evidence="3 4">CCMP1102</strain>
    </source>
</reference>
<sequence>MMFSILCILITSCCCCCCWISSITFVNSFAGHQISNINIEHKIISSTTGTTTTSRTRTVYNNNFLLLMKSANIDDNDNDDDNNANDDKSSNNSNMGDSNDSRHFVLDNEEPLSVIFQRAVVLQRSGDHESALKEYQFFIKAAEGCDVSPSMYAEVHVNIGAVYAKDNSNLELAKHHFELAIEYRPDNMGTAYVNLALLSLRKGSSIGADNPKIGTQCLEEAESYLNSAINLEDDSNNNNNNSNESESSDEDDDELQQPSTKTTALRLLEDVHAIMGQMKIR</sequence>
<feature type="compositionally biased region" description="Low complexity" evidence="1">
    <location>
        <begin position="236"/>
        <end position="245"/>
    </location>
</feature>
<feature type="region of interest" description="Disordered" evidence="1">
    <location>
        <begin position="76"/>
        <end position="102"/>
    </location>
</feature>
<dbReference type="InParanoid" id="A0A1E7F806"/>
<dbReference type="OrthoDB" id="45780at2759"/>
<feature type="chain" id="PRO_5009192781" evidence="2">
    <location>
        <begin position="18"/>
        <end position="281"/>
    </location>
</feature>
<protein>
    <submittedName>
        <fullName evidence="3">Uncharacterized protein</fullName>
    </submittedName>
</protein>
<evidence type="ECO:0000313" key="4">
    <source>
        <dbReference type="Proteomes" id="UP000095751"/>
    </source>
</evidence>
<dbReference type="Pfam" id="PF13181">
    <property type="entry name" value="TPR_8"/>
    <property type="match status" value="1"/>
</dbReference>
<dbReference type="SUPFAM" id="SSF48452">
    <property type="entry name" value="TPR-like"/>
    <property type="match status" value="1"/>
</dbReference>
<dbReference type="AlphaFoldDB" id="A0A1E7F806"/>
<evidence type="ECO:0000256" key="2">
    <source>
        <dbReference type="SAM" id="SignalP"/>
    </source>
</evidence>
<accession>A0A1E7F806</accession>
<keyword evidence="4" id="KW-1185">Reference proteome</keyword>
<dbReference type="Gene3D" id="1.25.40.10">
    <property type="entry name" value="Tetratricopeptide repeat domain"/>
    <property type="match status" value="1"/>
</dbReference>
<dbReference type="InterPro" id="IPR011990">
    <property type="entry name" value="TPR-like_helical_dom_sf"/>
</dbReference>
<gene>
    <name evidence="3" type="ORF">FRACYDRAFT_269988</name>
</gene>